<proteinExistence type="predicted"/>
<protein>
    <submittedName>
        <fullName evidence="1">Uncharacterized protein</fullName>
    </submittedName>
</protein>
<name>A0ACC1HLW9_9FUNG</name>
<comment type="caution">
    <text evidence="1">The sequence shown here is derived from an EMBL/GenBank/DDBJ whole genome shotgun (WGS) entry which is preliminary data.</text>
</comment>
<accession>A0ACC1HLW9</accession>
<dbReference type="EMBL" id="JAMZIH010002455">
    <property type="protein sequence ID" value="KAJ1677437.1"/>
    <property type="molecule type" value="Genomic_DNA"/>
</dbReference>
<dbReference type="Proteomes" id="UP001145114">
    <property type="component" value="Unassembled WGS sequence"/>
</dbReference>
<keyword evidence="2" id="KW-1185">Reference proteome</keyword>
<organism evidence="1 2">
    <name type="scientific">Spiromyces aspiralis</name>
    <dbReference type="NCBI Taxonomy" id="68401"/>
    <lineage>
        <taxon>Eukaryota</taxon>
        <taxon>Fungi</taxon>
        <taxon>Fungi incertae sedis</taxon>
        <taxon>Zoopagomycota</taxon>
        <taxon>Kickxellomycotina</taxon>
        <taxon>Kickxellomycetes</taxon>
        <taxon>Kickxellales</taxon>
        <taxon>Kickxellaceae</taxon>
        <taxon>Spiromyces</taxon>
    </lineage>
</organism>
<gene>
    <name evidence="1" type="ORF">EV182_006181</name>
</gene>
<sequence length="212" mass="23676">MQDPYTAFAARADLDQEEMERMRRDIKKKKAQIDDLERENRLLKQRNYELSIRYGKLLQDCNHPFELVFSDSEDKKEISSTSIDIDTLEELAPSEETNKGYYVKASADTQEITHGARDNLMHSASRLNQAAVEQPDGDAASSNASVLTRPLDAQDRQVEPGPESTKTSKALATEAAGEKDSTKNSMSMSKDKQLRNLEGRLCGLVYSPTATA</sequence>
<evidence type="ECO:0000313" key="2">
    <source>
        <dbReference type="Proteomes" id="UP001145114"/>
    </source>
</evidence>
<evidence type="ECO:0000313" key="1">
    <source>
        <dbReference type="EMBL" id="KAJ1677437.1"/>
    </source>
</evidence>
<reference evidence="1" key="1">
    <citation type="submission" date="2022-06" db="EMBL/GenBank/DDBJ databases">
        <title>Phylogenomic reconstructions and comparative analyses of Kickxellomycotina fungi.</title>
        <authorList>
            <person name="Reynolds N.K."/>
            <person name="Stajich J.E."/>
            <person name="Barry K."/>
            <person name="Grigoriev I.V."/>
            <person name="Crous P."/>
            <person name="Smith M.E."/>
        </authorList>
    </citation>
    <scope>NUCLEOTIDE SEQUENCE</scope>
    <source>
        <strain evidence="1">RSA 2271</strain>
    </source>
</reference>